<sequence>MSNPHLSSLNLVPSSFNPDQALAALLAGNQRFVEQQQNHPHQDFNRLSSVAEHQAPFAAILSCADSRVIPEILFDQGIGDLFVIRVAGNIAAIEDIASVEYAVFVLQVSLVVILGHERCGAVQATLAGNPLPGAMHTLVNAIQPAVERSAQEEGDRLANAVKANVQLQGQRLCSSPVIKDAIAKGALRIIGAYYDLDTALIETMEICPVPVVTI</sequence>
<dbReference type="PANTHER" id="PTHR11002">
    <property type="entry name" value="CARBONIC ANHYDRASE"/>
    <property type="match status" value="1"/>
</dbReference>
<evidence type="ECO:0000256" key="5">
    <source>
        <dbReference type="ARBA" id="ARBA00048348"/>
    </source>
</evidence>
<keyword evidence="4 6" id="KW-0456">Lyase</keyword>
<dbReference type="PANTHER" id="PTHR11002:SF79">
    <property type="entry name" value="CARBONIC ANHYDRASE 2"/>
    <property type="match status" value="1"/>
</dbReference>
<dbReference type="Gene3D" id="3.40.1050.10">
    <property type="entry name" value="Carbonic anhydrase"/>
    <property type="match status" value="1"/>
</dbReference>
<organism evidence="7 8">
    <name type="scientific">Candidatus Synechococcus calcipolaris G9</name>
    <dbReference type="NCBI Taxonomy" id="1497997"/>
    <lineage>
        <taxon>Bacteria</taxon>
        <taxon>Bacillati</taxon>
        <taxon>Cyanobacteriota</taxon>
        <taxon>Cyanophyceae</taxon>
        <taxon>Synechococcales</taxon>
        <taxon>Synechococcaceae</taxon>
        <taxon>Synechococcus</taxon>
    </lineage>
</organism>
<evidence type="ECO:0000313" key="7">
    <source>
        <dbReference type="EMBL" id="MDG2991517.1"/>
    </source>
</evidence>
<evidence type="ECO:0000256" key="1">
    <source>
        <dbReference type="ARBA" id="ARBA00006217"/>
    </source>
</evidence>
<dbReference type="InterPro" id="IPR001765">
    <property type="entry name" value="Carbonic_anhydrase"/>
</dbReference>
<dbReference type="InterPro" id="IPR036874">
    <property type="entry name" value="Carbonic_anhydrase_sf"/>
</dbReference>
<name>A0ABT6F113_9SYNE</name>
<dbReference type="SUPFAM" id="SSF53056">
    <property type="entry name" value="beta-carbonic anhydrase, cab"/>
    <property type="match status" value="1"/>
</dbReference>
<accession>A0ABT6F113</accession>
<dbReference type="EC" id="4.2.1.1" evidence="2 6"/>
<reference evidence="7" key="2">
    <citation type="submission" date="2022-01" db="EMBL/GenBank/DDBJ databases">
        <authorList>
            <person name="Zivanovic Y."/>
            <person name="Moreira D."/>
            <person name="Lopez-Garcia P."/>
        </authorList>
    </citation>
    <scope>NUCLEOTIDE SEQUENCE</scope>
    <source>
        <strain evidence="7">G9</strain>
    </source>
</reference>
<dbReference type="SMART" id="SM00947">
    <property type="entry name" value="Pro_CA"/>
    <property type="match status" value="1"/>
</dbReference>
<comment type="similarity">
    <text evidence="1 6">Belongs to the beta-class carbonic anhydrase family.</text>
</comment>
<comment type="caution">
    <text evidence="7">The sequence shown here is derived from an EMBL/GenBank/DDBJ whole genome shotgun (WGS) entry which is preliminary data.</text>
</comment>
<evidence type="ECO:0000256" key="2">
    <source>
        <dbReference type="ARBA" id="ARBA00012925"/>
    </source>
</evidence>
<dbReference type="PROSITE" id="PS00705">
    <property type="entry name" value="PROK_CO2_ANHYDRASE_2"/>
    <property type="match status" value="1"/>
</dbReference>
<proteinExistence type="inferred from homology"/>
<dbReference type="RefSeq" id="WP_277867380.1">
    <property type="nucleotide sequence ID" value="NZ_JAKKUT010000002.1"/>
</dbReference>
<dbReference type="PROSITE" id="PS00704">
    <property type="entry name" value="PROK_CO2_ANHYDRASE_1"/>
    <property type="match status" value="1"/>
</dbReference>
<reference evidence="7" key="1">
    <citation type="journal article" date="2022" name="Genome Biol. Evol.">
        <title>A New Gene Family Diagnostic for Intracellular Biomineralization of Amorphous Ca Carbonates by Cyanobacteria.</title>
        <authorList>
            <person name="Benzerara K."/>
            <person name="Duprat E."/>
            <person name="Bitard-Feildel T."/>
            <person name="Caumes G."/>
            <person name="Cassier-Chauvat C."/>
            <person name="Chauvat F."/>
            <person name="Dezi M."/>
            <person name="Diop S.I."/>
            <person name="Gaschignard G."/>
            <person name="Gorgen S."/>
            <person name="Gugger M."/>
            <person name="Lopez-Garcia P."/>
            <person name="Millet M."/>
            <person name="Skouri-Panet F."/>
            <person name="Moreira D."/>
            <person name="Callebaut I."/>
        </authorList>
    </citation>
    <scope>NUCLEOTIDE SEQUENCE</scope>
    <source>
        <strain evidence="7">G9</strain>
    </source>
</reference>
<evidence type="ECO:0000256" key="3">
    <source>
        <dbReference type="ARBA" id="ARBA00022833"/>
    </source>
</evidence>
<dbReference type="CDD" id="cd03378">
    <property type="entry name" value="beta_CA_cladeC"/>
    <property type="match status" value="1"/>
</dbReference>
<dbReference type="Pfam" id="PF00484">
    <property type="entry name" value="Pro_CA"/>
    <property type="match status" value="1"/>
</dbReference>
<evidence type="ECO:0000313" key="8">
    <source>
        <dbReference type="Proteomes" id="UP001154265"/>
    </source>
</evidence>
<evidence type="ECO:0000256" key="6">
    <source>
        <dbReference type="RuleBase" id="RU003956"/>
    </source>
</evidence>
<evidence type="ECO:0000256" key="4">
    <source>
        <dbReference type="ARBA" id="ARBA00023239"/>
    </source>
</evidence>
<dbReference type="InterPro" id="IPR015892">
    <property type="entry name" value="Carbonic_anhydrase_CS"/>
</dbReference>
<dbReference type="EMBL" id="JAKKUT010000002">
    <property type="protein sequence ID" value="MDG2991517.1"/>
    <property type="molecule type" value="Genomic_DNA"/>
</dbReference>
<gene>
    <name evidence="7" type="ORF">L3556_11335</name>
</gene>
<keyword evidence="3 6" id="KW-0862">Zinc</keyword>
<protein>
    <recommendedName>
        <fullName evidence="2 6">Carbonic anhydrase</fullName>
        <ecNumber evidence="2 6">4.2.1.1</ecNumber>
    </recommendedName>
    <alternativeName>
        <fullName evidence="6">Carbonate dehydratase</fullName>
    </alternativeName>
</protein>
<dbReference type="Proteomes" id="UP001154265">
    <property type="component" value="Unassembled WGS sequence"/>
</dbReference>
<keyword evidence="8" id="KW-1185">Reference proteome</keyword>
<comment type="catalytic activity">
    <reaction evidence="5 6">
        <text>hydrogencarbonate + H(+) = CO2 + H2O</text>
        <dbReference type="Rhea" id="RHEA:10748"/>
        <dbReference type="ChEBI" id="CHEBI:15377"/>
        <dbReference type="ChEBI" id="CHEBI:15378"/>
        <dbReference type="ChEBI" id="CHEBI:16526"/>
        <dbReference type="ChEBI" id="CHEBI:17544"/>
        <dbReference type="EC" id="4.2.1.1"/>
    </reaction>
</comment>
<comment type="function">
    <text evidence="6">Reversible hydration of carbon dioxide.</text>
</comment>